<dbReference type="Proteomes" id="UP000464013">
    <property type="component" value="Chromosome"/>
</dbReference>
<proteinExistence type="predicted"/>
<reference evidence="2 3" key="1">
    <citation type="submission" date="2019-01" db="EMBL/GenBank/DDBJ databases">
        <title>Complete genome of a denitifying bacterium Halomons sp. BC-M4-5.</title>
        <authorList>
            <person name="Wang L."/>
            <person name="Shao Z."/>
        </authorList>
    </citation>
    <scope>NUCLEOTIDE SEQUENCE [LARGE SCALE GENOMIC DNA]</scope>
    <source>
        <strain evidence="2 3">BC-M4-5</strain>
    </source>
</reference>
<name>A0A6I6SDK9_9GAMM</name>
<feature type="domain" description="Methylene-tetrahydrofolate reductase C-terminal-like" evidence="1">
    <location>
        <begin position="40"/>
        <end position="131"/>
    </location>
</feature>
<organism evidence="2 3">
    <name type="scientific">Billgrantia tianxiuensis</name>
    <dbReference type="NCBI Taxonomy" id="2497861"/>
    <lineage>
        <taxon>Bacteria</taxon>
        <taxon>Pseudomonadati</taxon>
        <taxon>Pseudomonadota</taxon>
        <taxon>Gammaproteobacteria</taxon>
        <taxon>Oceanospirillales</taxon>
        <taxon>Halomonadaceae</taxon>
        <taxon>Billgrantia</taxon>
    </lineage>
</organism>
<dbReference type="EMBL" id="CP035042">
    <property type="protein sequence ID" value="QHC48479.1"/>
    <property type="molecule type" value="Genomic_DNA"/>
</dbReference>
<dbReference type="RefSeq" id="WP_159548126.1">
    <property type="nucleotide sequence ID" value="NZ_CP035042.1"/>
</dbReference>
<dbReference type="AlphaFoldDB" id="A0A6I6SDK9"/>
<accession>A0A6I6SDK9</accession>
<sequence length="160" mass="18462">MYKVRRWVVRHARLFEWVYRGFEPLLVKLHPLWRRIGYERVEAPVKAIEKGVKGLLFDCQMCGLCALSATGMSCPMNCPKNLRNGPCGGVRANGHCEVKPEMRCVWVEAWEGSRRMKYGDRIQVVQQPVDFRLKDSSSWLRVVRKLADPTRERADSGAVK</sequence>
<dbReference type="Pfam" id="PF12225">
    <property type="entry name" value="DUF5981"/>
    <property type="match status" value="1"/>
</dbReference>
<gene>
    <name evidence="2" type="ORF">EKK97_01150</name>
</gene>
<dbReference type="KEGG" id="htx:EKK97_01150"/>
<protein>
    <recommendedName>
        <fullName evidence="1">Methylene-tetrahydrofolate reductase C-terminal-like domain-containing protein</fullName>
    </recommendedName>
</protein>
<dbReference type="OrthoDB" id="9795431at2"/>
<evidence type="ECO:0000313" key="2">
    <source>
        <dbReference type="EMBL" id="QHC48479.1"/>
    </source>
</evidence>
<evidence type="ECO:0000313" key="3">
    <source>
        <dbReference type="Proteomes" id="UP000464013"/>
    </source>
</evidence>
<evidence type="ECO:0000259" key="1">
    <source>
        <dbReference type="Pfam" id="PF12225"/>
    </source>
</evidence>
<keyword evidence="3" id="KW-1185">Reference proteome</keyword>
<dbReference type="InterPro" id="IPR022026">
    <property type="entry name" value="DUF5981"/>
</dbReference>